<gene>
    <name evidence="2" type="ORF">EWE75_14480</name>
</gene>
<organism evidence="2 3">
    <name type="scientific">Sphingomonas populi</name>
    <dbReference type="NCBI Taxonomy" id="2484750"/>
    <lineage>
        <taxon>Bacteria</taxon>
        <taxon>Pseudomonadati</taxon>
        <taxon>Pseudomonadota</taxon>
        <taxon>Alphaproteobacteria</taxon>
        <taxon>Sphingomonadales</taxon>
        <taxon>Sphingomonadaceae</taxon>
        <taxon>Sphingomonas</taxon>
    </lineage>
</organism>
<evidence type="ECO:0000313" key="3">
    <source>
        <dbReference type="Proteomes" id="UP000292085"/>
    </source>
</evidence>
<reference evidence="2 3" key="1">
    <citation type="submission" date="2019-02" db="EMBL/GenBank/DDBJ databases">
        <authorList>
            <person name="Li Y."/>
        </authorList>
    </citation>
    <scope>NUCLEOTIDE SEQUENCE [LARGE SCALE GENOMIC DNA]</scope>
    <source>
        <strain evidence="2 3">3-7</strain>
    </source>
</reference>
<sequence>MTKRESVTPEAEPAPPPRLQRDSAGLIGALANVPFYRIGDAEPMTVSPAYNALVETAVTVMNTGESIAVLCWPAGQTCLSGLVGLLALADVAAAPKKKFDKGGSKLIGCERPTGIRVALYPHARTTHTASREVQIDRDRLGSISIMHSTRHLAGDDDGGFKDYHQVLARVRKMTGKALDGSTYAEFEHPVLDEIVPHGSARSGCPQTGRLLWRTKSKTDLGSQSRNELADDPGRARFFLYTIHHTDALRRELAALTQPPDLLILDLTRKACNRLGRDWRDRAVKALEEIRTAMPTVGIMAVTEDPWTYDFERFDLLATKPAVKKARLTPAKSRIIFETEDAILTPATASPAVQWEGALRIKAGGFLGTLASVIDELRSINAKLRNAGDEASSEAVRTVMMKLKRAACLPGSLAEFSEFLETTANDVVAADTMTGYAIAAEMHELTGRDSAALDISPEIGDAKRRAAAVITAAERTTPMVSLLNEALAPALRSSSRTLFAFRNESLSDFAVARFGVEHPKLLERLDDNMIRFSTLHGLTDIGQLPYPARRQYKRAVVVAPTRASILQVLALPWLPDEVEFLADADTLRFAARDAVRLGTELSHMPIGARLTRFAKAANDRVSGIGGHVVQLDTADIPSDDVEFPSGGVVDLRSGYGGRGDKTTYELVLDRDRRILARPSTGIVVRNKH</sequence>
<accession>A0A4Q6Y1S1</accession>
<comment type="caution">
    <text evidence="2">The sequence shown here is derived from an EMBL/GenBank/DDBJ whole genome shotgun (WGS) entry which is preliminary data.</text>
</comment>
<dbReference type="EMBL" id="SGIS01000022">
    <property type="protein sequence ID" value="RZF63684.1"/>
    <property type="molecule type" value="Genomic_DNA"/>
</dbReference>
<keyword evidence="3" id="KW-1185">Reference proteome</keyword>
<dbReference type="OrthoDB" id="7591706at2"/>
<proteinExistence type="predicted"/>
<name>A0A4Q6Y1S1_9SPHN</name>
<dbReference type="Proteomes" id="UP000292085">
    <property type="component" value="Unassembled WGS sequence"/>
</dbReference>
<feature type="region of interest" description="Disordered" evidence="1">
    <location>
        <begin position="1"/>
        <end position="21"/>
    </location>
</feature>
<evidence type="ECO:0000256" key="1">
    <source>
        <dbReference type="SAM" id="MobiDB-lite"/>
    </source>
</evidence>
<dbReference type="RefSeq" id="WP_130158709.1">
    <property type="nucleotide sequence ID" value="NZ_SGIS01000022.1"/>
</dbReference>
<evidence type="ECO:0000313" key="2">
    <source>
        <dbReference type="EMBL" id="RZF63684.1"/>
    </source>
</evidence>
<protein>
    <submittedName>
        <fullName evidence="2">Uncharacterized protein</fullName>
    </submittedName>
</protein>
<dbReference type="AlphaFoldDB" id="A0A4Q6Y1S1"/>